<comment type="caution">
    <text evidence="1">The sequence shown here is derived from an EMBL/GenBank/DDBJ whole genome shotgun (WGS) entry which is preliminary data.</text>
</comment>
<dbReference type="InterPro" id="IPR011990">
    <property type="entry name" value="TPR-like_helical_dom_sf"/>
</dbReference>
<dbReference type="Proteomes" id="UP000664417">
    <property type="component" value="Unassembled WGS sequence"/>
</dbReference>
<dbReference type="EMBL" id="JAFREP010000026">
    <property type="protein sequence ID" value="MBO1321632.1"/>
    <property type="molecule type" value="Genomic_DNA"/>
</dbReference>
<name>A0A8J7U5E0_9BACT</name>
<gene>
    <name evidence="1" type="ORF">J3U88_24350</name>
</gene>
<dbReference type="SUPFAM" id="SSF48452">
    <property type="entry name" value="TPR-like"/>
    <property type="match status" value="1"/>
</dbReference>
<dbReference type="Gene3D" id="1.25.40.10">
    <property type="entry name" value="Tetratricopeptide repeat domain"/>
    <property type="match status" value="1"/>
</dbReference>
<reference evidence="1" key="1">
    <citation type="submission" date="2021-03" db="EMBL/GenBank/DDBJ databases">
        <authorList>
            <person name="Wang G."/>
        </authorList>
    </citation>
    <scope>NUCLEOTIDE SEQUENCE</scope>
    <source>
        <strain evidence="1">KCTC 12899</strain>
    </source>
</reference>
<accession>A0A8J7U5E0</accession>
<evidence type="ECO:0000313" key="2">
    <source>
        <dbReference type="Proteomes" id="UP000664417"/>
    </source>
</evidence>
<protein>
    <submittedName>
        <fullName evidence="1">Uncharacterized protein</fullName>
    </submittedName>
</protein>
<dbReference type="AlphaFoldDB" id="A0A8J7U5E0"/>
<proteinExistence type="predicted"/>
<keyword evidence="2" id="KW-1185">Reference proteome</keyword>
<evidence type="ECO:0000313" key="1">
    <source>
        <dbReference type="EMBL" id="MBO1321632.1"/>
    </source>
</evidence>
<sequence>MDQNELVDRFPEMKSISSVPPLFTFNGIGLDVVGRRDLDMETGTYVKTHCLVFLLLPLFSFGAYRVADDPNSNGWFFIGKVPLSPLAKGWNLLIAALLVGSFGTFLWRDYHDDPRRQADRAIAALETRVAEEQWLDAVRACRDIHGSFGFVEGVNEQLKEILGPVLSETFPGLPPAEQLVLFKNLVDTRLLLDKEIFAREGLALAHRLREAQPDQAFLVIRALRTADAENQILAEMEQAVLLEWNRRDPANPEAAEMLAFQARDAGDPGRVRAYLEPAKDQLGTREGAWVLAQILLENGESQAAFPLLNDYVTPRLPEISAAATAFERQWQNFTERQLQLLQNGHGPEDFYRKLEPLDEAGQQLLVQNYINKGAEREPTLKAARQRLEKANELVPAALELGLLHMDQARARVGDARTESLQAAEKTFLAIGGIMGDNQQYRLFLGQVKYWLGREKEGRALFEAVVAGKARDDLTLLNVAAAAREVGDVTWARSLCEEAYESATLKANGYSAAYLRSVLATDLEDKIHWLDLADPENQQVRISRDETRASLAMRAGDKVRARKFLQKALKGYGEPGADVTVLNNAALIWRQLFGISGDIEELRKAAALMEQAIVLNPSDAILLTNTAEAMRELGVAQLLEAELDLRVFSESLELDQLDYLITETYGPAELRKDLAANDYLTKAVTYWERSVLLAPKNQKPYDELDSYYFYMNDVAGLTRLRQALGTVKLDETGREQFLAMSMSGTYPEHILKGRAAAAQEMNEAMADSKTRGSLTSVMAACSLSSIQRARALMGEDVDDAQVLTLSADAYRKHPSLATLRARINSHYFVAHRRLIKTVPEYAALFAETKNTLSEGRLLNTLLAADHPLAARIHADPDVRKAAELEWDYLSRWPERAGLMGWAVHHKQDPVKAARFKEVLQANAMRDVHEDVVSHMWGGFPDTVLRRVAWCHFKGESAQAKILVADARKAALPIPEL</sequence>
<organism evidence="1 2">
    <name type="scientific">Acanthopleuribacter pedis</name>
    <dbReference type="NCBI Taxonomy" id="442870"/>
    <lineage>
        <taxon>Bacteria</taxon>
        <taxon>Pseudomonadati</taxon>
        <taxon>Acidobacteriota</taxon>
        <taxon>Holophagae</taxon>
        <taxon>Acanthopleuribacterales</taxon>
        <taxon>Acanthopleuribacteraceae</taxon>
        <taxon>Acanthopleuribacter</taxon>
    </lineage>
</organism>
<dbReference type="RefSeq" id="WP_207861605.1">
    <property type="nucleotide sequence ID" value="NZ_JAFREP010000026.1"/>
</dbReference>